<feature type="compositionally biased region" description="Polar residues" evidence="4">
    <location>
        <begin position="728"/>
        <end position="739"/>
    </location>
</feature>
<feature type="region of interest" description="Disordered" evidence="4">
    <location>
        <begin position="568"/>
        <end position="815"/>
    </location>
</feature>
<dbReference type="InterPro" id="IPR006906">
    <property type="entry name" value="Timeless_N"/>
</dbReference>
<feature type="domain" description="Timeless N-terminal" evidence="5">
    <location>
        <begin position="1"/>
        <end position="231"/>
    </location>
</feature>
<keyword evidence="7" id="KW-1185">Reference proteome</keyword>
<feature type="compositionally biased region" description="Acidic residues" evidence="4">
    <location>
        <begin position="799"/>
        <end position="812"/>
    </location>
</feature>
<dbReference type="InParanoid" id="A0A0D2U2U3"/>
<feature type="compositionally biased region" description="Polar residues" evidence="4">
    <location>
        <begin position="633"/>
        <end position="648"/>
    </location>
</feature>
<feature type="compositionally biased region" description="Polar residues" evidence="4">
    <location>
        <begin position="1326"/>
        <end position="1341"/>
    </location>
</feature>
<feature type="region of interest" description="Disordered" evidence="4">
    <location>
        <begin position="893"/>
        <end position="919"/>
    </location>
</feature>
<dbReference type="GO" id="GO:0000076">
    <property type="term" value="P:DNA replication checkpoint signaling"/>
    <property type="evidence" value="ECO:0007669"/>
    <property type="project" value="TreeGrafter"/>
</dbReference>
<feature type="compositionally biased region" description="Acidic residues" evidence="4">
    <location>
        <begin position="660"/>
        <end position="675"/>
    </location>
</feature>
<dbReference type="eggNOG" id="KOG1974">
    <property type="taxonomic scope" value="Eukaryota"/>
</dbReference>
<gene>
    <name evidence="6" type="ORF">CAOG_000958</name>
</gene>
<evidence type="ECO:0000256" key="1">
    <source>
        <dbReference type="ARBA" id="ARBA00004123"/>
    </source>
</evidence>
<dbReference type="PhylomeDB" id="A0A0D2U2U3"/>
<comment type="subcellular location">
    <subcellularLocation>
        <location evidence="1">Nucleus</location>
    </subcellularLocation>
</comment>
<feature type="compositionally biased region" description="Acidic residues" evidence="4">
    <location>
        <begin position="773"/>
        <end position="788"/>
    </location>
</feature>
<dbReference type="PANTHER" id="PTHR22940:SF4">
    <property type="entry name" value="PROTEIN TIMELESS HOMOLOG"/>
    <property type="match status" value="1"/>
</dbReference>
<feature type="compositionally biased region" description="Basic and acidic residues" evidence="4">
    <location>
        <begin position="1128"/>
        <end position="1144"/>
    </location>
</feature>
<dbReference type="GO" id="GO:0031298">
    <property type="term" value="C:replication fork protection complex"/>
    <property type="evidence" value="ECO:0007669"/>
    <property type="project" value="TreeGrafter"/>
</dbReference>
<feature type="compositionally biased region" description="Low complexity" evidence="4">
    <location>
        <begin position="1034"/>
        <end position="1084"/>
    </location>
</feature>
<dbReference type="PANTHER" id="PTHR22940">
    <property type="entry name" value="TIMEOUT/TIMELESS-2"/>
    <property type="match status" value="1"/>
</dbReference>
<name>A0A0D2U2U3_CAPO3</name>
<feature type="compositionally biased region" description="Polar residues" evidence="4">
    <location>
        <begin position="752"/>
        <end position="763"/>
    </location>
</feature>
<feature type="compositionally biased region" description="Polar residues" evidence="4">
    <location>
        <begin position="1291"/>
        <end position="1300"/>
    </location>
</feature>
<proteinExistence type="predicted"/>
<feature type="compositionally biased region" description="Basic and acidic residues" evidence="4">
    <location>
        <begin position="909"/>
        <end position="919"/>
    </location>
</feature>
<dbReference type="EMBL" id="KE346360">
    <property type="protein sequence ID" value="KJE89501.1"/>
    <property type="molecule type" value="Genomic_DNA"/>
</dbReference>
<dbReference type="Proteomes" id="UP000008743">
    <property type="component" value="Unassembled WGS sequence"/>
</dbReference>
<evidence type="ECO:0000259" key="5">
    <source>
        <dbReference type="Pfam" id="PF04821"/>
    </source>
</evidence>
<dbReference type="InterPro" id="IPR044998">
    <property type="entry name" value="Timeless"/>
</dbReference>
<dbReference type="STRING" id="595528.A0A0D2U2U3"/>
<feature type="compositionally biased region" description="Low complexity" evidence="4">
    <location>
        <begin position="1202"/>
        <end position="1212"/>
    </location>
</feature>
<protein>
    <recommendedName>
        <fullName evidence="5">Timeless N-terminal domain-containing protein</fullName>
    </recommendedName>
</protein>
<evidence type="ECO:0000313" key="7">
    <source>
        <dbReference type="Proteomes" id="UP000008743"/>
    </source>
</evidence>
<reference evidence="7" key="1">
    <citation type="submission" date="2011-02" db="EMBL/GenBank/DDBJ databases">
        <title>The Genome Sequence of Capsaspora owczarzaki ATCC 30864.</title>
        <authorList>
            <person name="Russ C."/>
            <person name="Cuomo C."/>
            <person name="Burger G."/>
            <person name="Gray M.W."/>
            <person name="Holland P.W.H."/>
            <person name="King N."/>
            <person name="Lang F.B.F."/>
            <person name="Roger A.J."/>
            <person name="Ruiz-Trillo I."/>
            <person name="Young S.K."/>
            <person name="Zeng Q."/>
            <person name="Gargeya S."/>
            <person name="Alvarado L."/>
            <person name="Berlin A."/>
            <person name="Chapman S.B."/>
            <person name="Chen Z."/>
            <person name="Freedman E."/>
            <person name="Gellesch M."/>
            <person name="Goldberg J."/>
            <person name="Griggs A."/>
            <person name="Gujja S."/>
            <person name="Heilman E."/>
            <person name="Heiman D."/>
            <person name="Howarth C."/>
            <person name="Mehta T."/>
            <person name="Neiman D."/>
            <person name="Pearson M."/>
            <person name="Roberts A."/>
            <person name="Saif S."/>
            <person name="Shea T."/>
            <person name="Shenoy N."/>
            <person name="Sisk P."/>
            <person name="Stolte C."/>
            <person name="Sykes S."/>
            <person name="White J."/>
            <person name="Yandava C."/>
            <person name="Haas B."/>
            <person name="Nusbaum C."/>
            <person name="Birren B."/>
        </authorList>
    </citation>
    <scope>NUCLEOTIDE SEQUENCE</scope>
    <source>
        <strain evidence="7">ATCC 30864</strain>
    </source>
</reference>
<feature type="compositionally biased region" description="Polar residues" evidence="4">
    <location>
        <begin position="893"/>
        <end position="902"/>
    </location>
</feature>
<evidence type="ECO:0000256" key="2">
    <source>
        <dbReference type="ARBA" id="ARBA00023242"/>
    </source>
</evidence>
<dbReference type="GO" id="GO:0006281">
    <property type="term" value="P:DNA repair"/>
    <property type="evidence" value="ECO:0007669"/>
    <property type="project" value="TreeGrafter"/>
</dbReference>
<sequence length="1341" mass="150225">MLLTCPKDNPKLAFVTVKLLCTLTLPIKLAFEELKPDEDPNKDVLAKMEVTRYLQAAKRSFLREDVIYALIDLLSDALTKDRFDRTENDNNLMEILFTLFRNLLHIPDPMQEPLQDALIKMLQNACFLDMVVSCISTNNDTYASLNELGIEAGQWNYFLLEIVYLLFRDVTATSLVNAQDEVDRGLDKNRVRDNLSREIVDSFKQERREQLIRQGGNIGRARHSRFGGSFVLQQFDGSKQFFNRPIASLNQFNVDEKKVDKKRASIGSSALVSEASATDALKALTDASLDVVEDGSIDGFASGKLADGQLRISAETRVVLLQFGQAFLESCFHPMLVAVGKDLERGDVTPFYQEHQAMYLWTIRFFLCLHREASQLAYKRLVKRYAVERKAYEAASKLPTVLETRMAEPEAPPKFLLDMTAVGVVVTTTMMNRLIRELHTNLDEFENDRKERSAVNDMATAADGTLAGGKKRGNNAALWTRRLQLTLLALQEFLQYVQVMSTSPDDLQRGVARSLHSNLFYEEETLDTLVKVLKEYDFRRQSKDYLRVVIETMHILLRQLEHYSKEHSSMVVLSKRKTRRRKKTMSTMDTTLTPKKGRQDHNSAEASEDETEEASAQHGEQSEETPKPPASATAEQAGSNAAQASTTPVKKPVRARRVIDDDDDDDDGDDNDEPDGAAASSTMASRAPEQLPETTAPMETTEQQSADAAAVVGFAFDAAPQEDEESLEQGQPQTTSTPPGENHEDVAARQPQADQAGQQTSKLSKGKRSRVVEDEDEEDKDEDEEEANAENRPSKLVDEEGLEEELEDDDRDEAGIRHVEREFSFSKFESRFARPDVVTHLCRLMRDFKSNTPFTNHCIVKLCHRIAVHCDQVELFFHVSALTIFNTVLQDPDMQSSRGKANSSSSSSSKKDDSKSQPKLREDIQQIKGFATFIAGKFFEALGDHPFLCLEALFWHSIRMPVHKNEAFTVRGRHIDRSEYHEEHAVDIVDEDAAMDTSWSLTDELAQLRERERQAAELARARAAELRAPVRNPTSTSSTNKASATVTPASKSSAAATTPGKSKAATPETSRKASASTTKQQQQSKSKRAAGSDSDSDENEESGDDDDEDDDDDDDDMAAKQKKRRQQSRRDRIQQRSQRRERQRAMQPDDDDDDDNDRRPAATALEVIEHRISAAPGRRRALVMSDDEENSDGEAPTPVATLAARASNPATPARRRRRALSDDDEDDENESDNRHQQREEESPTKRQRLAGDPDESEEAAQPSNSFRLSAASLEADDTAWNDNSRRIFPTESLSNPTTDSAFAAPETYADVDQTPSFAAEPAAVSEPQTYVDNGQTPAFAY</sequence>
<evidence type="ECO:0000256" key="4">
    <source>
        <dbReference type="SAM" id="MobiDB-lite"/>
    </source>
</evidence>
<feature type="compositionally biased region" description="Basic residues" evidence="4">
    <location>
        <begin position="574"/>
        <end position="584"/>
    </location>
</feature>
<evidence type="ECO:0000313" key="6">
    <source>
        <dbReference type="EMBL" id="KJE89501.1"/>
    </source>
</evidence>
<keyword evidence="3" id="KW-0131">Cell cycle</keyword>
<feature type="compositionally biased region" description="Low complexity" evidence="4">
    <location>
        <begin position="706"/>
        <end position="719"/>
    </location>
</feature>
<feature type="region of interest" description="Disordered" evidence="4">
    <location>
        <begin position="1019"/>
        <end position="1300"/>
    </location>
</feature>
<dbReference type="OrthoDB" id="310853at2759"/>
<dbReference type="GO" id="GO:0003677">
    <property type="term" value="F:DNA binding"/>
    <property type="evidence" value="ECO:0007669"/>
    <property type="project" value="TreeGrafter"/>
</dbReference>
<dbReference type="Pfam" id="PF04821">
    <property type="entry name" value="TIMELESS"/>
    <property type="match status" value="1"/>
</dbReference>
<feature type="region of interest" description="Disordered" evidence="4">
    <location>
        <begin position="1320"/>
        <end position="1341"/>
    </location>
</feature>
<feature type="compositionally biased region" description="Basic and acidic residues" evidence="4">
    <location>
        <begin position="1231"/>
        <end position="1244"/>
    </location>
</feature>
<keyword evidence="2" id="KW-0539">Nucleus</keyword>
<accession>A0A0D2U2U3</accession>
<feature type="compositionally biased region" description="Acidic residues" evidence="4">
    <location>
        <begin position="1094"/>
        <end position="1116"/>
    </location>
</feature>
<evidence type="ECO:0000256" key="3">
    <source>
        <dbReference type="ARBA" id="ARBA00023306"/>
    </source>
</evidence>
<dbReference type="GO" id="GO:0043111">
    <property type="term" value="P:replication fork arrest"/>
    <property type="evidence" value="ECO:0007669"/>
    <property type="project" value="TreeGrafter"/>
</dbReference>
<organism evidence="6 7">
    <name type="scientific">Capsaspora owczarzaki (strain ATCC 30864)</name>
    <dbReference type="NCBI Taxonomy" id="595528"/>
    <lineage>
        <taxon>Eukaryota</taxon>
        <taxon>Filasterea</taxon>
        <taxon>Capsaspora</taxon>
    </lineage>
</organism>